<dbReference type="Proteomes" id="UP000199702">
    <property type="component" value="Unassembled WGS sequence"/>
</dbReference>
<name>A0A1H6RDH0_9FLAO</name>
<dbReference type="OrthoDB" id="1356777at2"/>
<gene>
    <name evidence="2" type="ORF">SAMN05660918_0908</name>
</gene>
<dbReference type="AlphaFoldDB" id="A0A1H6RDH0"/>
<evidence type="ECO:0000256" key="1">
    <source>
        <dbReference type="SAM" id="SignalP"/>
    </source>
</evidence>
<dbReference type="RefSeq" id="WP_091308647.1">
    <property type="nucleotide sequence ID" value="NZ_CBCSJU010000001.1"/>
</dbReference>
<reference evidence="3" key="1">
    <citation type="submission" date="2016-10" db="EMBL/GenBank/DDBJ databases">
        <authorList>
            <person name="Varghese N."/>
            <person name="Submissions S."/>
        </authorList>
    </citation>
    <scope>NUCLEOTIDE SEQUENCE [LARGE SCALE GENOMIC DNA]</scope>
    <source>
        <strain evidence="3">DSM 17934</strain>
    </source>
</reference>
<accession>A0A1H6RDH0</accession>
<feature type="signal peptide" evidence="1">
    <location>
        <begin position="1"/>
        <end position="24"/>
    </location>
</feature>
<dbReference type="EMBL" id="FNYA01000001">
    <property type="protein sequence ID" value="SEI49242.1"/>
    <property type="molecule type" value="Genomic_DNA"/>
</dbReference>
<keyword evidence="3" id="KW-1185">Reference proteome</keyword>
<evidence type="ECO:0008006" key="4">
    <source>
        <dbReference type="Google" id="ProtNLM"/>
    </source>
</evidence>
<feature type="chain" id="PRO_5011691420" description="DUF1795 domain-containing protein" evidence="1">
    <location>
        <begin position="25"/>
        <end position="163"/>
    </location>
</feature>
<evidence type="ECO:0000313" key="3">
    <source>
        <dbReference type="Proteomes" id="UP000199702"/>
    </source>
</evidence>
<keyword evidence="1" id="KW-0732">Signal</keyword>
<dbReference type="STRING" id="402734.SAMN05660918_0908"/>
<protein>
    <recommendedName>
        <fullName evidence="4">DUF1795 domain-containing protein</fullName>
    </recommendedName>
</protein>
<sequence length="163" mass="18426">MKNLLTKKLFYFLALFVVSFTAVAQDDEDVVEMAPDVVIDMDFNKSIYPESEGNAYFSNQPKAALIGMIIPKKYSELIAEMKKETPEGIKNLKTGEFDNAGKKVFYYTGNVTVENNVEIFMEVLVKHSNENECIVITSMYEPSVKEKFGKEAKRAIISAKVNE</sequence>
<organism evidence="2 3">
    <name type="scientific">Flavobacterium terrigena</name>
    <dbReference type="NCBI Taxonomy" id="402734"/>
    <lineage>
        <taxon>Bacteria</taxon>
        <taxon>Pseudomonadati</taxon>
        <taxon>Bacteroidota</taxon>
        <taxon>Flavobacteriia</taxon>
        <taxon>Flavobacteriales</taxon>
        <taxon>Flavobacteriaceae</taxon>
        <taxon>Flavobacterium</taxon>
    </lineage>
</organism>
<evidence type="ECO:0000313" key="2">
    <source>
        <dbReference type="EMBL" id="SEI49242.1"/>
    </source>
</evidence>
<proteinExistence type="predicted"/>